<dbReference type="SUPFAM" id="SSF55681">
    <property type="entry name" value="Class II aaRS and biotin synthetases"/>
    <property type="match status" value="1"/>
</dbReference>
<feature type="binding site" evidence="7">
    <location>
        <begin position="220"/>
        <end position="222"/>
    </location>
    <ligand>
        <name>ATP</name>
        <dbReference type="ChEBI" id="CHEBI:30616"/>
    </ligand>
</feature>
<dbReference type="InterPro" id="IPR006195">
    <property type="entry name" value="aa-tRNA-synth_II"/>
</dbReference>
<dbReference type="GO" id="GO:0004815">
    <property type="term" value="F:aspartate-tRNA ligase activity"/>
    <property type="evidence" value="ECO:0007669"/>
    <property type="project" value="UniProtKB-UniRule"/>
</dbReference>
<feature type="region of interest" description="Aspartate" evidence="7">
    <location>
        <begin position="198"/>
        <end position="201"/>
    </location>
</feature>
<dbReference type="NCBIfam" id="TIGR00459">
    <property type="entry name" value="aspS_bact"/>
    <property type="match status" value="1"/>
</dbReference>
<dbReference type="PANTHER" id="PTHR22594:SF5">
    <property type="entry name" value="ASPARTATE--TRNA LIGASE, MITOCHONDRIAL"/>
    <property type="match status" value="1"/>
</dbReference>
<gene>
    <name evidence="7" type="primary">aspS</name>
    <name evidence="9" type="ORF">SAMN05216551_104214</name>
</gene>
<dbReference type="RefSeq" id="WP_091907102.1">
    <property type="nucleotide sequence ID" value="NZ_FNLO01000004.1"/>
</dbReference>
<name>A0A1H2PQA4_9BURK</name>
<dbReference type="InterPro" id="IPR004524">
    <property type="entry name" value="Asp-tRNA-ligase_1"/>
</dbReference>
<dbReference type="GO" id="GO:0003676">
    <property type="term" value="F:nucleic acid binding"/>
    <property type="evidence" value="ECO:0007669"/>
    <property type="project" value="InterPro"/>
</dbReference>
<proteinExistence type="inferred from homology"/>
<evidence type="ECO:0000256" key="4">
    <source>
        <dbReference type="ARBA" id="ARBA00022840"/>
    </source>
</evidence>
<dbReference type="InterPro" id="IPR004364">
    <property type="entry name" value="Aa-tRNA-synt_II"/>
</dbReference>
<comment type="function">
    <text evidence="7">Aspartyl-tRNA synthetase with relaxed tRNA specificity since it is able to aspartylate not only its cognate tRNA(Asp) but also tRNA(Asn). Reaction proceeds in two steps: L-aspartate is first activated by ATP to form Asp-AMP and then transferred to the acceptor end of tRNA(Asp/Asn).</text>
</comment>
<protein>
    <recommendedName>
        <fullName evidence="7">Aspartate--tRNA(Asp/Asn) ligase</fullName>
        <ecNumber evidence="7">6.1.1.23</ecNumber>
    </recommendedName>
    <alternativeName>
        <fullName evidence="7">Aspartyl-tRNA synthetase</fullName>
        <shortName evidence="7">AspRS</shortName>
    </alternativeName>
    <alternativeName>
        <fullName evidence="7">Non-discriminating aspartyl-tRNA synthetase</fullName>
        <shortName evidence="7">ND-AspRS</shortName>
    </alternativeName>
</protein>
<feature type="site" description="Important for tRNA non-discrimination" evidence="7">
    <location>
        <position position="83"/>
    </location>
</feature>
<evidence type="ECO:0000313" key="10">
    <source>
        <dbReference type="Proteomes" id="UP000243719"/>
    </source>
</evidence>
<evidence type="ECO:0000256" key="6">
    <source>
        <dbReference type="ARBA" id="ARBA00023146"/>
    </source>
</evidence>
<reference evidence="10" key="1">
    <citation type="submission" date="2016-09" db="EMBL/GenBank/DDBJ databases">
        <authorList>
            <person name="Varghese N."/>
            <person name="Submissions S."/>
        </authorList>
    </citation>
    <scope>NUCLEOTIDE SEQUENCE [LARGE SCALE GENOMIC DNA]</scope>
    <source>
        <strain evidence="10">JS23</strain>
    </source>
</reference>
<dbReference type="Gene3D" id="2.40.50.140">
    <property type="entry name" value="Nucleic acid-binding proteins"/>
    <property type="match status" value="1"/>
</dbReference>
<feature type="binding site" evidence="7">
    <location>
        <position position="220"/>
    </location>
    <ligand>
        <name>L-aspartate</name>
        <dbReference type="ChEBI" id="CHEBI:29991"/>
    </ligand>
</feature>
<feature type="binding site" evidence="7">
    <location>
        <position position="457"/>
    </location>
    <ligand>
        <name>L-aspartate</name>
        <dbReference type="ChEBI" id="CHEBI:29991"/>
    </ligand>
</feature>
<keyword evidence="3 7" id="KW-0547">Nucleotide-binding</keyword>
<dbReference type="PANTHER" id="PTHR22594">
    <property type="entry name" value="ASPARTYL/LYSYL-TRNA SYNTHETASE"/>
    <property type="match status" value="1"/>
</dbReference>
<evidence type="ECO:0000256" key="1">
    <source>
        <dbReference type="ARBA" id="ARBA00006303"/>
    </source>
</evidence>
<dbReference type="HAMAP" id="MF_00044">
    <property type="entry name" value="Asp_tRNA_synth_type1"/>
    <property type="match status" value="1"/>
</dbReference>
<evidence type="ECO:0000256" key="3">
    <source>
        <dbReference type="ARBA" id="ARBA00022741"/>
    </source>
</evidence>
<dbReference type="PRINTS" id="PR01042">
    <property type="entry name" value="TRNASYNTHASP"/>
</dbReference>
<dbReference type="Proteomes" id="UP000243719">
    <property type="component" value="Unassembled WGS sequence"/>
</dbReference>
<dbReference type="InterPro" id="IPR004365">
    <property type="entry name" value="NA-bd_OB_tRNA"/>
</dbReference>
<organism evidence="9 10">
    <name type="scientific">Chitinasiproducens palmae</name>
    <dbReference type="NCBI Taxonomy" id="1770053"/>
    <lineage>
        <taxon>Bacteria</taxon>
        <taxon>Pseudomonadati</taxon>
        <taxon>Pseudomonadota</taxon>
        <taxon>Betaproteobacteria</taxon>
        <taxon>Burkholderiales</taxon>
        <taxon>Burkholderiaceae</taxon>
        <taxon>Chitinasiproducens</taxon>
    </lineage>
</organism>
<comment type="subcellular location">
    <subcellularLocation>
        <location evidence="7">Cytoplasm</location>
    </subcellularLocation>
</comment>
<dbReference type="PROSITE" id="PS50862">
    <property type="entry name" value="AA_TRNA_LIGASE_II"/>
    <property type="match status" value="1"/>
</dbReference>
<dbReference type="InterPro" id="IPR004115">
    <property type="entry name" value="GAD-like_sf"/>
</dbReference>
<sequence>MSTRTEYCGLVAENLMGQSVSLCGWVHRRRDHGGVIFIDLRDREGLVQVVCDPDRAEMFKTAEGVRNEFCLRVDGVVRARPAGTENSGLVSGKVEVLCHELTVLNASVTPPFQLDDDNLSETTRLTHRVLDLRRPQMQKNLRLRYRVAMAVRRYLDDQGFIDIETPMLTKSTPEGARDYLVPSRVNAGQFFALPQSPQLFKQMLMVSGFDRYYQITKCFRDEDLRADRQPEFTQIDCETSFLAEQEIRDLFEAMIRSVFTETIGVTLAATFPVMQYSEAMQRFGSDKPDLRVKLEFTELTDVMKDVDFKVFSNAANLADGRVAALRVPKGAELSRSEIDGYGEFVAIYGAKGLAWIKVNDKAAGRDGLQSPIVKNLHDAALAEIVARTGAENGDIIFFGADRRKVVNDALGALRLKIGHSEFAKNNGLFEAGWQPLWVVDFPMFEYDEDDARWVSTHHPFTSPKDEHLDYLETDPGRCLAKAYDMVLNGWEIGGGSVRIHREDVQSKVFRALKLDADEAREKFGFLLDALQYGAPPHGGIAFGLDRIVTMMAGADSIRDVIAFPKTQRAQDLLTQAPSPVDEKQLRELHIRLRN</sequence>
<dbReference type="InterPro" id="IPR029351">
    <property type="entry name" value="GAD_dom"/>
</dbReference>
<keyword evidence="7" id="KW-0963">Cytoplasm</keyword>
<dbReference type="SUPFAM" id="SSF55261">
    <property type="entry name" value="GAD domain-like"/>
    <property type="match status" value="1"/>
</dbReference>
<dbReference type="GO" id="GO:0005737">
    <property type="term" value="C:cytoplasm"/>
    <property type="evidence" value="ECO:0007669"/>
    <property type="project" value="UniProtKB-SubCell"/>
</dbReference>
<keyword evidence="5 7" id="KW-0648">Protein biosynthesis</keyword>
<dbReference type="Gene3D" id="3.30.930.10">
    <property type="entry name" value="Bira Bifunctional Protein, Domain 2"/>
    <property type="match status" value="1"/>
</dbReference>
<dbReference type="CDD" id="cd00777">
    <property type="entry name" value="AspRS_core"/>
    <property type="match status" value="1"/>
</dbReference>
<feature type="domain" description="Aminoacyl-transfer RNA synthetases class-II family profile" evidence="8">
    <location>
        <begin position="141"/>
        <end position="564"/>
    </location>
</feature>
<dbReference type="InterPro" id="IPR012340">
    <property type="entry name" value="NA-bd_OB-fold"/>
</dbReference>
<keyword evidence="6 7" id="KW-0030">Aminoacyl-tRNA synthetase</keyword>
<dbReference type="GO" id="GO:0005524">
    <property type="term" value="F:ATP binding"/>
    <property type="evidence" value="ECO:0007669"/>
    <property type="project" value="UniProtKB-UniRule"/>
</dbReference>
<dbReference type="InterPro" id="IPR047090">
    <property type="entry name" value="AspRS_core"/>
</dbReference>
<comment type="catalytic activity">
    <reaction evidence="7">
        <text>tRNA(Asx) + L-aspartate + ATP = L-aspartyl-tRNA(Asx) + AMP + diphosphate</text>
        <dbReference type="Rhea" id="RHEA:18349"/>
        <dbReference type="Rhea" id="RHEA-COMP:9710"/>
        <dbReference type="Rhea" id="RHEA-COMP:9711"/>
        <dbReference type="ChEBI" id="CHEBI:29991"/>
        <dbReference type="ChEBI" id="CHEBI:30616"/>
        <dbReference type="ChEBI" id="CHEBI:33019"/>
        <dbReference type="ChEBI" id="CHEBI:78442"/>
        <dbReference type="ChEBI" id="CHEBI:78516"/>
        <dbReference type="ChEBI" id="CHEBI:456215"/>
        <dbReference type="EC" id="6.1.1.23"/>
    </reaction>
</comment>
<dbReference type="InterPro" id="IPR002312">
    <property type="entry name" value="Asp/Asn-tRNA-synth_IIb"/>
</dbReference>
<feature type="site" description="Important for tRNA non-discrimination" evidence="7">
    <location>
        <position position="32"/>
    </location>
</feature>
<feature type="binding site" evidence="7">
    <location>
        <position position="174"/>
    </location>
    <ligand>
        <name>L-aspartate</name>
        <dbReference type="ChEBI" id="CHEBI:29991"/>
    </ligand>
</feature>
<evidence type="ECO:0000256" key="7">
    <source>
        <dbReference type="HAMAP-Rule" id="MF_00044"/>
    </source>
</evidence>
<dbReference type="Pfam" id="PF00152">
    <property type="entry name" value="tRNA-synt_2"/>
    <property type="match status" value="1"/>
</dbReference>
<evidence type="ECO:0000259" key="8">
    <source>
        <dbReference type="PROSITE" id="PS50862"/>
    </source>
</evidence>
<dbReference type="EC" id="6.1.1.23" evidence="7"/>
<feature type="binding site" evidence="7">
    <location>
        <position position="498"/>
    </location>
    <ligand>
        <name>L-aspartate</name>
        <dbReference type="ChEBI" id="CHEBI:29991"/>
    </ligand>
</feature>
<feature type="binding site" evidence="7">
    <location>
        <position position="229"/>
    </location>
    <ligand>
        <name>ATP</name>
        <dbReference type="ChEBI" id="CHEBI:30616"/>
    </ligand>
</feature>
<evidence type="ECO:0000313" key="9">
    <source>
        <dbReference type="EMBL" id="SDV48164.1"/>
    </source>
</evidence>
<dbReference type="Pfam" id="PF02938">
    <property type="entry name" value="GAD"/>
    <property type="match status" value="1"/>
</dbReference>
<dbReference type="STRING" id="1770053.SAMN05216551_104214"/>
<dbReference type="GO" id="GO:0006422">
    <property type="term" value="P:aspartyl-tRNA aminoacylation"/>
    <property type="evidence" value="ECO:0007669"/>
    <property type="project" value="UniProtKB-UniRule"/>
</dbReference>
<dbReference type="InterPro" id="IPR047089">
    <property type="entry name" value="Asp-tRNA-ligase_1_N"/>
</dbReference>
<keyword evidence="2 7" id="KW-0436">Ligase</keyword>
<dbReference type="GO" id="GO:0050560">
    <property type="term" value="F:aspartate-tRNA(Asn) ligase activity"/>
    <property type="evidence" value="ECO:0007669"/>
    <property type="project" value="UniProtKB-EC"/>
</dbReference>
<dbReference type="NCBIfam" id="NF001750">
    <property type="entry name" value="PRK00476.1"/>
    <property type="match status" value="1"/>
</dbReference>
<dbReference type="OrthoDB" id="9802326at2"/>
<evidence type="ECO:0000256" key="2">
    <source>
        <dbReference type="ARBA" id="ARBA00022598"/>
    </source>
</evidence>
<dbReference type="CDD" id="cd04317">
    <property type="entry name" value="EcAspRS_like_N"/>
    <property type="match status" value="1"/>
</dbReference>
<dbReference type="SUPFAM" id="SSF50249">
    <property type="entry name" value="Nucleic acid-binding proteins"/>
    <property type="match status" value="1"/>
</dbReference>
<feature type="binding site" evidence="7">
    <location>
        <position position="491"/>
    </location>
    <ligand>
        <name>ATP</name>
        <dbReference type="ChEBI" id="CHEBI:30616"/>
    </ligand>
</feature>
<evidence type="ECO:0000256" key="5">
    <source>
        <dbReference type="ARBA" id="ARBA00022917"/>
    </source>
</evidence>
<comment type="subunit">
    <text evidence="7">Homodimer.</text>
</comment>
<dbReference type="InterPro" id="IPR045864">
    <property type="entry name" value="aa-tRNA-synth_II/BPL/LPL"/>
</dbReference>
<accession>A0A1H2PQA4</accession>
<dbReference type="Gene3D" id="3.30.1360.30">
    <property type="entry name" value="GAD-like domain"/>
    <property type="match status" value="1"/>
</dbReference>
<dbReference type="AlphaFoldDB" id="A0A1H2PQA4"/>
<comment type="similarity">
    <text evidence="1 7">Belongs to the class-II aminoacyl-tRNA synthetase family. Type 1 subfamily.</text>
</comment>
<feature type="binding site" evidence="7">
    <location>
        <begin position="543"/>
        <end position="546"/>
    </location>
    <ligand>
        <name>ATP</name>
        <dbReference type="ChEBI" id="CHEBI:30616"/>
    </ligand>
</feature>
<keyword evidence="4 7" id="KW-0067">ATP-binding</keyword>
<keyword evidence="10" id="KW-1185">Reference proteome</keyword>
<dbReference type="Pfam" id="PF01336">
    <property type="entry name" value="tRNA_anti-codon"/>
    <property type="match status" value="1"/>
</dbReference>
<dbReference type="EMBL" id="FNLO01000004">
    <property type="protein sequence ID" value="SDV48164.1"/>
    <property type="molecule type" value="Genomic_DNA"/>
</dbReference>